<feature type="compositionally biased region" description="Polar residues" evidence="1">
    <location>
        <begin position="62"/>
        <end position="71"/>
    </location>
</feature>
<protein>
    <submittedName>
        <fullName evidence="3">Putative secreted protein</fullName>
    </submittedName>
</protein>
<evidence type="ECO:0000256" key="1">
    <source>
        <dbReference type="SAM" id="MobiDB-lite"/>
    </source>
</evidence>
<reference evidence="3" key="1">
    <citation type="submission" date="2018-01" db="EMBL/GenBank/DDBJ databases">
        <title>An insight into the sialome of Amazonian anophelines.</title>
        <authorList>
            <person name="Ribeiro J.M."/>
            <person name="Scarpassa V."/>
            <person name="Calvo E."/>
        </authorList>
    </citation>
    <scope>NUCLEOTIDE SEQUENCE</scope>
    <source>
        <tissue evidence="3">Salivary glands</tissue>
    </source>
</reference>
<evidence type="ECO:0000256" key="2">
    <source>
        <dbReference type="SAM" id="SignalP"/>
    </source>
</evidence>
<dbReference type="AlphaFoldDB" id="A0A2M4B5N0"/>
<dbReference type="EMBL" id="GGFK01015042">
    <property type="protein sequence ID" value="MBW48363.1"/>
    <property type="molecule type" value="Transcribed_RNA"/>
</dbReference>
<name>A0A2M4B5N0_9DIPT</name>
<feature type="signal peptide" evidence="2">
    <location>
        <begin position="1"/>
        <end position="25"/>
    </location>
</feature>
<organism evidence="3">
    <name type="scientific">Anopheles triannulatus</name>
    <dbReference type="NCBI Taxonomy" id="58253"/>
    <lineage>
        <taxon>Eukaryota</taxon>
        <taxon>Metazoa</taxon>
        <taxon>Ecdysozoa</taxon>
        <taxon>Arthropoda</taxon>
        <taxon>Hexapoda</taxon>
        <taxon>Insecta</taxon>
        <taxon>Pterygota</taxon>
        <taxon>Neoptera</taxon>
        <taxon>Endopterygota</taxon>
        <taxon>Diptera</taxon>
        <taxon>Nematocera</taxon>
        <taxon>Culicoidea</taxon>
        <taxon>Culicidae</taxon>
        <taxon>Anophelinae</taxon>
        <taxon>Anopheles</taxon>
    </lineage>
</organism>
<accession>A0A2M4B5N0</accession>
<proteinExistence type="predicted"/>
<feature type="region of interest" description="Disordered" evidence="1">
    <location>
        <begin position="52"/>
        <end position="71"/>
    </location>
</feature>
<evidence type="ECO:0000313" key="3">
    <source>
        <dbReference type="EMBL" id="MBW48363.1"/>
    </source>
</evidence>
<sequence>MPTFFPPPFVLLSFFVLLQTPPFSCHIICAYSIAALSPPGAWIPLFPRRTHPITPRPPGGQSVAQLRNSLR</sequence>
<keyword evidence="2" id="KW-0732">Signal</keyword>
<feature type="chain" id="PRO_5015005631" evidence="2">
    <location>
        <begin position="26"/>
        <end position="71"/>
    </location>
</feature>